<comment type="caution">
    <text evidence="3">The sequence shown here is derived from an EMBL/GenBank/DDBJ whole genome shotgun (WGS) entry which is preliminary data.</text>
</comment>
<dbReference type="STRING" id="55209.HA50_30350"/>
<keyword evidence="4" id="KW-1185">Reference proteome</keyword>
<dbReference type="InterPro" id="IPR000290">
    <property type="entry name" value="Colicin_pyocin"/>
</dbReference>
<dbReference type="Proteomes" id="UP000193749">
    <property type="component" value="Unassembled WGS sequence"/>
</dbReference>
<dbReference type="Pfam" id="PF01320">
    <property type="entry name" value="Colicin_Pyocin"/>
    <property type="match status" value="1"/>
</dbReference>
<comment type="similarity">
    <text evidence="1">Belongs to the colicins ColE2/ColE8/ColE9 and pyocins S1/S2 family.</text>
</comment>
<accession>A0A1X1EGZ4</accession>
<dbReference type="GO" id="GO:0030153">
    <property type="term" value="P:bacteriocin immunity"/>
    <property type="evidence" value="ECO:0007669"/>
    <property type="project" value="UniProtKB-KW"/>
</dbReference>
<gene>
    <name evidence="3" type="ORF">HA50_30350</name>
</gene>
<keyword evidence="2" id="KW-0079">Bacteriocin immunity</keyword>
<evidence type="ECO:0000256" key="2">
    <source>
        <dbReference type="ARBA" id="ARBA00023025"/>
    </source>
</evidence>
<dbReference type="RefSeq" id="WP_084881195.1">
    <property type="nucleotide sequence ID" value="NZ_JAGGMY010000004.1"/>
</dbReference>
<proteinExistence type="inferred from homology"/>
<dbReference type="PRINTS" id="PR01299">
    <property type="entry name" value="PYOCIN"/>
</dbReference>
<protein>
    <recommendedName>
        <fullName evidence="5">Bacteriocin immunity protein</fullName>
    </recommendedName>
</protein>
<evidence type="ECO:0000313" key="3">
    <source>
        <dbReference type="EMBL" id="ORM88227.1"/>
    </source>
</evidence>
<name>A0A1X1EGZ4_PANCY</name>
<dbReference type="EMBL" id="MLJI01000003">
    <property type="protein sequence ID" value="ORM88227.1"/>
    <property type="molecule type" value="Genomic_DNA"/>
</dbReference>
<dbReference type="CDD" id="cd16363">
    <property type="entry name" value="Col_Im_like"/>
    <property type="match status" value="1"/>
</dbReference>
<dbReference type="OrthoDB" id="6810874at2"/>
<reference evidence="3 4" key="1">
    <citation type="journal article" date="2017" name="Antonie Van Leeuwenhoek">
        <title>Phylogenomic resolution of the bacterial genus Pantoea and its relationship with Erwinia and Tatumella.</title>
        <authorList>
            <person name="Palmer M."/>
            <person name="Steenkamp E.T."/>
            <person name="Coetzee M.P."/>
            <person name="Chan W.Y."/>
            <person name="van Zyl E."/>
            <person name="De Maayer P."/>
            <person name="Coutinho T.A."/>
            <person name="Blom J."/>
            <person name="Smits T.H."/>
            <person name="Duffy B."/>
            <person name="Venter S.N."/>
        </authorList>
    </citation>
    <scope>NUCLEOTIDE SEQUENCE [LARGE SCALE GENOMIC DNA]</scope>
    <source>
        <strain evidence="3 4">LMG 2657</strain>
    </source>
</reference>
<evidence type="ECO:0000256" key="1">
    <source>
        <dbReference type="ARBA" id="ARBA00009346"/>
    </source>
</evidence>
<organism evidence="3 4">
    <name type="scientific">Pantoea cypripedii</name>
    <name type="common">Pectobacterium cypripedii</name>
    <name type="synonym">Erwinia cypripedii</name>
    <dbReference type="NCBI Taxonomy" id="55209"/>
    <lineage>
        <taxon>Bacteria</taxon>
        <taxon>Pseudomonadati</taxon>
        <taxon>Pseudomonadota</taxon>
        <taxon>Gammaproteobacteria</taxon>
        <taxon>Enterobacterales</taxon>
        <taxon>Erwiniaceae</taxon>
        <taxon>Pantoea</taxon>
    </lineage>
</organism>
<dbReference type="SUPFAM" id="SSF47345">
    <property type="entry name" value="Colicin E immunity proteins"/>
    <property type="match status" value="1"/>
</dbReference>
<sequence>MERKAKLEEYTESEFLNLIEEIFSAEGGEEYQDALIDHVCETSEYPNCNDLIFWSDDDLTPKGIVDEIKSWRAANNKPGFKS</sequence>
<evidence type="ECO:0000313" key="4">
    <source>
        <dbReference type="Proteomes" id="UP000193749"/>
    </source>
</evidence>
<dbReference type="GO" id="GO:0015643">
    <property type="term" value="F:toxic substance binding"/>
    <property type="evidence" value="ECO:0007669"/>
    <property type="project" value="InterPro"/>
</dbReference>
<evidence type="ECO:0008006" key="5">
    <source>
        <dbReference type="Google" id="ProtNLM"/>
    </source>
</evidence>
<dbReference type="InterPro" id="IPR035900">
    <property type="entry name" value="Colicin_E_sf"/>
</dbReference>
<dbReference type="AlphaFoldDB" id="A0A1X1EGZ4"/>
<dbReference type="Gene3D" id="1.10.1200.20">
    <property type="entry name" value="Colicin E immunity protein"/>
    <property type="match status" value="1"/>
</dbReference>